<dbReference type="OrthoDB" id="9814826at2"/>
<evidence type="ECO:0000313" key="3">
    <source>
        <dbReference type="Proteomes" id="UP000320216"/>
    </source>
</evidence>
<proteinExistence type="predicted"/>
<gene>
    <name evidence="2" type="ORF">FPZ11_16125</name>
</gene>
<dbReference type="InterPro" id="IPR039261">
    <property type="entry name" value="FNR_nucleotide-bd"/>
</dbReference>
<dbReference type="RefSeq" id="WP_146322090.1">
    <property type="nucleotide sequence ID" value="NZ_CP042305.1"/>
</dbReference>
<evidence type="ECO:0000313" key="2">
    <source>
        <dbReference type="EMBL" id="QDZ16086.1"/>
    </source>
</evidence>
<name>A0A5B8M6V2_9MICO</name>
<dbReference type="KEGG" id="huw:FPZ11_16125"/>
<reference evidence="2 3" key="1">
    <citation type="submission" date="2019-07" db="EMBL/GenBank/DDBJ databases">
        <title>Full genome sequence of Humibacter sp. WJ7-1.</title>
        <authorList>
            <person name="Im W.-T."/>
        </authorList>
    </citation>
    <scope>NUCLEOTIDE SEQUENCE [LARGE SCALE GENOMIC DNA]</scope>
    <source>
        <strain evidence="2 3">WJ7-1</strain>
    </source>
</reference>
<feature type="domain" description="SIP-like Rossmann fold" evidence="1">
    <location>
        <begin position="19"/>
        <end position="106"/>
    </location>
</feature>
<protein>
    <submittedName>
        <fullName evidence="2">Siderophore-interacting protein</fullName>
    </submittedName>
</protein>
<dbReference type="Pfam" id="PF04954">
    <property type="entry name" value="SIP"/>
    <property type="match status" value="1"/>
</dbReference>
<keyword evidence="3" id="KW-1185">Reference proteome</keyword>
<evidence type="ECO:0000259" key="1">
    <source>
        <dbReference type="Pfam" id="PF04954"/>
    </source>
</evidence>
<dbReference type="Proteomes" id="UP000320216">
    <property type="component" value="Chromosome"/>
</dbReference>
<dbReference type="AlphaFoldDB" id="A0A5B8M6V2"/>
<dbReference type="InterPro" id="IPR007037">
    <property type="entry name" value="SIP_rossman_dom"/>
</dbReference>
<sequence length="110" mass="12406">MVRVTVRGDALREHRVASAEVHHDMHRVELDELVDPMPDVRVQWIRSVGSGNVLVRALRATELSGGLPFVGAGCETAELKVIRRYLRAARDIPRSHTELVGYWRRGQPSD</sequence>
<dbReference type="EMBL" id="CP042305">
    <property type="protein sequence ID" value="QDZ16086.1"/>
    <property type="molecule type" value="Genomic_DNA"/>
</dbReference>
<accession>A0A5B8M6V2</accession>
<organism evidence="2 3">
    <name type="scientific">Humibacter ginsenosidimutans</name>
    <dbReference type="NCBI Taxonomy" id="2599293"/>
    <lineage>
        <taxon>Bacteria</taxon>
        <taxon>Bacillati</taxon>
        <taxon>Actinomycetota</taxon>
        <taxon>Actinomycetes</taxon>
        <taxon>Micrococcales</taxon>
        <taxon>Microbacteriaceae</taxon>
        <taxon>Humibacter</taxon>
    </lineage>
</organism>
<dbReference type="Gene3D" id="3.40.50.80">
    <property type="entry name" value="Nucleotide-binding domain of ferredoxin-NADP reductase (FNR) module"/>
    <property type="match status" value="1"/>
</dbReference>